<feature type="compositionally biased region" description="Polar residues" evidence="1">
    <location>
        <begin position="24"/>
        <end position="34"/>
    </location>
</feature>
<evidence type="ECO:0000256" key="1">
    <source>
        <dbReference type="SAM" id="MobiDB-lite"/>
    </source>
</evidence>
<protein>
    <submittedName>
        <fullName evidence="2">Uncharacterized protein</fullName>
    </submittedName>
</protein>
<accession>A0A8H7PJE5</accession>
<proteinExistence type="predicted"/>
<sequence length="89" mass="9627">MNPQRQAQEVNLQDSNHVELHAPASSQPRKSVSDSPIEGMPKGPDRVAALKKLGATFEEGNHKVAKIATPIEETPIPSFVDNDQINVSS</sequence>
<comment type="caution">
    <text evidence="2">The sequence shown here is derived from an EMBL/GenBank/DDBJ whole genome shotgun (WGS) entry which is preliminary data.</text>
</comment>
<gene>
    <name evidence="2" type="ORF">INT43_005917</name>
</gene>
<organism evidence="2 3">
    <name type="scientific">Mortierella isabellina</name>
    <name type="common">Filamentous fungus</name>
    <name type="synonym">Umbelopsis isabellina</name>
    <dbReference type="NCBI Taxonomy" id="91625"/>
    <lineage>
        <taxon>Eukaryota</taxon>
        <taxon>Fungi</taxon>
        <taxon>Fungi incertae sedis</taxon>
        <taxon>Mucoromycota</taxon>
        <taxon>Mucoromycotina</taxon>
        <taxon>Umbelopsidomycetes</taxon>
        <taxon>Umbelopsidales</taxon>
        <taxon>Umbelopsidaceae</taxon>
        <taxon>Umbelopsis</taxon>
    </lineage>
</organism>
<reference evidence="2" key="1">
    <citation type="submission" date="2020-12" db="EMBL/GenBank/DDBJ databases">
        <title>Metabolic potential, ecology and presence of endohyphal bacteria is reflected in genomic diversity of Mucoromycotina.</title>
        <authorList>
            <person name="Muszewska A."/>
            <person name="Okrasinska A."/>
            <person name="Steczkiewicz K."/>
            <person name="Drgas O."/>
            <person name="Orlowska M."/>
            <person name="Perlinska-Lenart U."/>
            <person name="Aleksandrzak-Piekarczyk T."/>
            <person name="Szatraj K."/>
            <person name="Zielenkiewicz U."/>
            <person name="Pilsyk S."/>
            <person name="Malc E."/>
            <person name="Mieczkowski P."/>
            <person name="Kruszewska J.S."/>
            <person name="Biernat P."/>
            <person name="Pawlowska J."/>
        </authorList>
    </citation>
    <scope>NUCLEOTIDE SEQUENCE</scope>
    <source>
        <strain evidence="2">WA0000067209</strain>
    </source>
</reference>
<dbReference type="AlphaFoldDB" id="A0A8H7PJE5"/>
<dbReference type="OrthoDB" id="2283184at2759"/>
<evidence type="ECO:0000313" key="3">
    <source>
        <dbReference type="Proteomes" id="UP000654370"/>
    </source>
</evidence>
<dbReference type="EMBL" id="JAEPQZ010000012">
    <property type="protein sequence ID" value="KAG2174855.1"/>
    <property type="molecule type" value="Genomic_DNA"/>
</dbReference>
<name>A0A8H7PJE5_MORIS</name>
<feature type="region of interest" description="Disordered" evidence="1">
    <location>
        <begin position="1"/>
        <end position="44"/>
    </location>
</feature>
<feature type="compositionally biased region" description="Polar residues" evidence="1">
    <location>
        <begin position="1"/>
        <end position="15"/>
    </location>
</feature>
<dbReference type="Proteomes" id="UP000654370">
    <property type="component" value="Unassembled WGS sequence"/>
</dbReference>
<keyword evidence="3" id="KW-1185">Reference proteome</keyword>
<evidence type="ECO:0000313" key="2">
    <source>
        <dbReference type="EMBL" id="KAG2174855.1"/>
    </source>
</evidence>